<evidence type="ECO:0000313" key="2">
    <source>
        <dbReference type="Proteomes" id="UP001152024"/>
    </source>
</evidence>
<gene>
    <name evidence="1" type="ORF">NW768_009947</name>
</gene>
<name>A0ABQ8R1H5_FUSEQ</name>
<comment type="caution">
    <text evidence="1">The sequence shown here is derived from an EMBL/GenBank/DDBJ whole genome shotgun (WGS) entry which is preliminary data.</text>
</comment>
<sequence length="97" mass="10823">MGDMNEKKTLGAMEAADVPASLSSDLDLEGPYEHACGLDQVSEYTNTYKEYKEKQVDNSEEENEDEVGIMIPEDFKDEANKIEYVVQAIVGQILVES</sequence>
<organism evidence="1 2">
    <name type="scientific">Fusarium equiseti</name>
    <name type="common">Fusarium scirpi</name>
    <dbReference type="NCBI Taxonomy" id="61235"/>
    <lineage>
        <taxon>Eukaryota</taxon>
        <taxon>Fungi</taxon>
        <taxon>Dikarya</taxon>
        <taxon>Ascomycota</taxon>
        <taxon>Pezizomycotina</taxon>
        <taxon>Sordariomycetes</taxon>
        <taxon>Hypocreomycetidae</taxon>
        <taxon>Hypocreales</taxon>
        <taxon>Nectriaceae</taxon>
        <taxon>Fusarium</taxon>
        <taxon>Fusarium incarnatum-equiseti species complex</taxon>
    </lineage>
</organism>
<dbReference type="Proteomes" id="UP001152024">
    <property type="component" value="Unassembled WGS sequence"/>
</dbReference>
<accession>A0ABQ8R1H5</accession>
<reference evidence="1" key="1">
    <citation type="submission" date="2022-09" db="EMBL/GenBank/DDBJ databases">
        <title>Fusarium specimens isolated from Avocado Roots.</title>
        <authorList>
            <person name="Stajich J."/>
            <person name="Roper C."/>
            <person name="Heimlech-Rivalta G."/>
        </authorList>
    </citation>
    <scope>NUCLEOTIDE SEQUENCE</scope>
    <source>
        <strain evidence="1">CF00095</strain>
    </source>
</reference>
<dbReference type="EMBL" id="JAOQBH010000018">
    <property type="protein sequence ID" value="KAJ4122956.1"/>
    <property type="molecule type" value="Genomic_DNA"/>
</dbReference>
<protein>
    <submittedName>
        <fullName evidence="1">Uncharacterized protein</fullName>
    </submittedName>
</protein>
<proteinExistence type="predicted"/>
<keyword evidence="2" id="KW-1185">Reference proteome</keyword>
<evidence type="ECO:0000313" key="1">
    <source>
        <dbReference type="EMBL" id="KAJ4122956.1"/>
    </source>
</evidence>